<reference evidence="2 3" key="1">
    <citation type="submission" date="2019-06" db="EMBL/GenBank/DDBJ databases">
        <title>Sequencing the genomes of 1000 actinobacteria strains.</title>
        <authorList>
            <person name="Klenk H.-P."/>
        </authorList>
    </citation>
    <scope>NUCLEOTIDE SEQUENCE [LARGE SCALE GENOMIC DNA]</scope>
    <source>
        <strain evidence="2 3">DSM 17305</strain>
    </source>
</reference>
<sequence>MLEENRGLLRFGAVVLVVVLVVVGGVLLFRGGSNTKLTVMSIPNDLTLRLDGHEIPANGEVNVKSGKHTLEGSRPGFQSYTQTIDISGKALNYKMYLYANGPEGREWAQRNPEQELELEHEAGKNYDEMVDRLRAKYPVLAYLPYVGDGFEASQAPSKSDPNNPEAISLAIEVYGPQGKTKALQWIQGYGWNPTTLDIIWTTGK</sequence>
<dbReference type="EMBL" id="VFMM01000001">
    <property type="protein sequence ID" value="TQJ18751.1"/>
    <property type="molecule type" value="Genomic_DNA"/>
</dbReference>
<comment type="caution">
    <text evidence="2">The sequence shown here is derived from an EMBL/GenBank/DDBJ whole genome shotgun (WGS) entry which is preliminary data.</text>
</comment>
<dbReference type="OrthoDB" id="3824449at2"/>
<feature type="transmembrane region" description="Helical" evidence="1">
    <location>
        <begin position="7"/>
        <end position="29"/>
    </location>
</feature>
<protein>
    <recommendedName>
        <fullName evidence="4">PEGA domain-containing protein</fullName>
    </recommendedName>
</protein>
<keyword evidence="1" id="KW-0812">Transmembrane</keyword>
<evidence type="ECO:0008006" key="4">
    <source>
        <dbReference type="Google" id="ProtNLM"/>
    </source>
</evidence>
<evidence type="ECO:0000313" key="3">
    <source>
        <dbReference type="Proteomes" id="UP000316298"/>
    </source>
</evidence>
<keyword evidence="1" id="KW-0472">Membrane</keyword>
<keyword evidence="3" id="KW-1185">Reference proteome</keyword>
<keyword evidence="1" id="KW-1133">Transmembrane helix</keyword>
<name>A0A542ETR2_9ACTN</name>
<accession>A0A542ETR2</accession>
<evidence type="ECO:0000256" key="1">
    <source>
        <dbReference type="SAM" id="Phobius"/>
    </source>
</evidence>
<organism evidence="2 3">
    <name type="scientific">Kribbella jejuensis</name>
    <dbReference type="NCBI Taxonomy" id="236068"/>
    <lineage>
        <taxon>Bacteria</taxon>
        <taxon>Bacillati</taxon>
        <taxon>Actinomycetota</taxon>
        <taxon>Actinomycetes</taxon>
        <taxon>Propionibacteriales</taxon>
        <taxon>Kribbellaceae</taxon>
        <taxon>Kribbella</taxon>
    </lineage>
</organism>
<evidence type="ECO:0000313" key="2">
    <source>
        <dbReference type="EMBL" id="TQJ18751.1"/>
    </source>
</evidence>
<dbReference type="Proteomes" id="UP000316298">
    <property type="component" value="Unassembled WGS sequence"/>
</dbReference>
<proteinExistence type="predicted"/>
<dbReference type="RefSeq" id="WP_141856244.1">
    <property type="nucleotide sequence ID" value="NZ_BAAAKA010000060.1"/>
</dbReference>
<dbReference type="AlphaFoldDB" id="A0A542ETR2"/>
<gene>
    <name evidence="2" type="ORF">FB475_2900</name>
</gene>